<accession>A0ABY4E241</accession>
<dbReference type="EMBL" id="CP091511">
    <property type="protein sequence ID" value="UOO89597.1"/>
    <property type="molecule type" value="Genomic_DNA"/>
</dbReference>
<organism evidence="1 2">
    <name type="scientific">Vitreoscilla massiliensis</name>
    <dbReference type="NCBI Taxonomy" id="1689272"/>
    <lineage>
        <taxon>Bacteria</taxon>
        <taxon>Pseudomonadati</taxon>
        <taxon>Pseudomonadota</taxon>
        <taxon>Betaproteobacteria</taxon>
        <taxon>Neisseriales</taxon>
        <taxon>Neisseriaceae</taxon>
        <taxon>Vitreoscilla</taxon>
    </lineage>
</organism>
<evidence type="ECO:0000313" key="2">
    <source>
        <dbReference type="Proteomes" id="UP000832011"/>
    </source>
</evidence>
<protein>
    <submittedName>
        <fullName evidence="1">Oxaloacetate decarboxylase alpha chain</fullName>
    </submittedName>
</protein>
<keyword evidence="2" id="KW-1185">Reference proteome</keyword>
<gene>
    <name evidence="1" type="ORF">LVJ82_01025</name>
</gene>
<evidence type="ECO:0000313" key="1">
    <source>
        <dbReference type="EMBL" id="UOO89597.1"/>
    </source>
</evidence>
<dbReference type="Proteomes" id="UP000832011">
    <property type="component" value="Chromosome"/>
</dbReference>
<reference evidence="1 2" key="1">
    <citation type="journal article" date="2022" name="Res Sq">
        <title>Evolution of multicellular longitudinally dividing oral cavity symbionts (Neisseriaceae).</title>
        <authorList>
            <person name="Nyongesa S."/>
            <person name="Weber P."/>
            <person name="Bernet E."/>
            <person name="Pullido F."/>
            <person name="Nieckarz M."/>
            <person name="Delaby M."/>
            <person name="Nieves C."/>
            <person name="Viehboeck T."/>
            <person name="Krause N."/>
            <person name="Rivera-Millot A."/>
            <person name="Nakamura A."/>
            <person name="Vischer N."/>
            <person name="VanNieuwenhze M."/>
            <person name="Brun Y."/>
            <person name="Cava F."/>
            <person name="Bulgheresi S."/>
            <person name="Veyrier F."/>
        </authorList>
    </citation>
    <scope>NUCLEOTIDE SEQUENCE [LARGE SCALE GENOMIC DNA]</scope>
    <source>
        <strain evidence="1 2">SN4</strain>
    </source>
</reference>
<name>A0ABY4E241_9NEIS</name>
<dbReference type="RefSeq" id="WP_058305495.1">
    <property type="nucleotide sequence ID" value="NZ_CABKVG010000007.1"/>
</dbReference>
<proteinExistence type="predicted"/>
<sequence length="114" mass="11924">MSKSNPATLGPTISDFLKWDASRLTRTTVPAAIGTKAGALVEFPLREMPLVALTDESDGQVVVQPHSCIIDLSLVSEAAISTALGGTEELPKTVEDLAKQGDAFGIIYQGTPLA</sequence>